<keyword evidence="1" id="KW-0614">Plasmid</keyword>
<name>A0A6C0Y715_9GAMM</name>
<proteinExistence type="predicted"/>
<sequence length="147" mass="17254">MKKNFAHYRTMFIQLASFMDVNLHSSVSENFMDFMTRKLDFTVAMPSQDAMSFYANLSQNPEKLKLLGLTKSSDFLRVQTKQLWYRENANYVAPELFDAEYDLWFAHQLNKLFDDQVLKGDFQKTQFLKAMFADLKQRIGLSITHAV</sequence>
<organism evidence="1 2">
    <name type="scientific">Acinetobacter indicus</name>
    <dbReference type="NCBI Taxonomy" id="756892"/>
    <lineage>
        <taxon>Bacteria</taxon>
        <taxon>Pseudomonadati</taxon>
        <taxon>Pseudomonadota</taxon>
        <taxon>Gammaproteobacteria</taxon>
        <taxon>Moraxellales</taxon>
        <taxon>Moraxellaceae</taxon>
        <taxon>Acinetobacter</taxon>
    </lineage>
</organism>
<geneLocation type="plasmid" evidence="2">
    <name>pb18-1</name>
</geneLocation>
<dbReference type="Proteomes" id="UP000503440">
    <property type="component" value="Plasmid pB18-1"/>
</dbReference>
<protein>
    <submittedName>
        <fullName evidence="1">Uncharacterized protein</fullName>
    </submittedName>
</protein>
<evidence type="ECO:0000313" key="1">
    <source>
        <dbReference type="EMBL" id="QIC71890.1"/>
    </source>
</evidence>
<evidence type="ECO:0000313" key="2">
    <source>
        <dbReference type="Proteomes" id="UP000503440"/>
    </source>
</evidence>
<reference evidence="1 2" key="1">
    <citation type="submission" date="2019-09" db="EMBL/GenBank/DDBJ databases">
        <title>Non-baumannii Acinetobacter spp. carrying blaNDM-1 isolated in China.</title>
        <authorList>
            <person name="Cui C."/>
            <person name="Chen C."/>
            <person name="Sun J."/>
            <person name="Liu Y."/>
        </authorList>
    </citation>
    <scope>NUCLEOTIDE SEQUENCE [LARGE SCALE GENOMIC DNA]</scope>
    <source>
        <strain evidence="1 2">B18</strain>
        <plasmid evidence="2">pb18-1</plasmid>
    </source>
</reference>
<dbReference type="AlphaFoldDB" id="A0A6C0Y715"/>
<dbReference type="EMBL" id="CP044456">
    <property type="protein sequence ID" value="QIC71890.1"/>
    <property type="molecule type" value="Genomic_DNA"/>
</dbReference>
<accession>A0A6C0Y715</accession>
<gene>
    <name evidence="1" type="ORF">FSC09_15990</name>
</gene>
<dbReference type="RefSeq" id="WP_163146549.1">
    <property type="nucleotide sequence ID" value="NZ_CP044456.1"/>
</dbReference>